<reference evidence="2" key="1">
    <citation type="submission" date="2024-04" db="EMBL/GenBank/DDBJ databases">
        <authorList>
            <person name="Shaw F."/>
            <person name="Minotto A."/>
        </authorList>
    </citation>
    <scope>NUCLEOTIDE SEQUENCE [LARGE SCALE GENOMIC DNA]</scope>
</reference>
<dbReference type="EMBL" id="OZ037950">
    <property type="protein sequence ID" value="CAL1713280.1"/>
    <property type="molecule type" value="Genomic_DNA"/>
</dbReference>
<accession>A0ABP1E006</accession>
<protein>
    <submittedName>
        <fullName evidence="1">Uncharacterized protein</fullName>
    </submittedName>
</protein>
<gene>
    <name evidence="1" type="ORF">GFSPODELE1_LOCUS9233</name>
</gene>
<name>A0ABP1E006_9APHY</name>
<dbReference type="Proteomes" id="UP001497453">
    <property type="component" value="Chromosome 7"/>
</dbReference>
<evidence type="ECO:0000313" key="2">
    <source>
        <dbReference type="Proteomes" id="UP001497453"/>
    </source>
</evidence>
<sequence length="405" mass="45967">MGGQAFNAQYPEAKFPRMSHAIYAAMKDRLRLIVETLYEKVVVPHEAPEKVDHGDVDFLVRGPRPGLTHEDVKEGLGARYSVPAHPTSHYAVPTDIFGDGQSECFIQVDVHVCKDEEDLYRVHFLHSYGDLGIILGHLAASVGLSFGQSGLKLANPVPINPPNMPFYLSSSIPHILEFFEISLRRWEQGFSTTAEAFDWVSSSSYFIPTRLARPDVLQGSQKRAKASRTMFQDFLDYTATRALSMQRQAIESRDVAIERALRHFDKWDLYQTILHTCEAKQRIKQIFTGKLVMEWTGVQGTPVRWIMEEVQRKLEAQPLPLAQEIDASTPLCHSVKGSELVDPSFLTLAPWQILMKDLTVEQVKDLVVEVKEGLQRDGKLQFDWQEAKKRKAERKALLESQPQPL</sequence>
<organism evidence="1 2">
    <name type="scientific">Somion occarium</name>
    <dbReference type="NCBI Taxonomy" id="3059160"/>
    <lineage>
        <taxon>Eukaryota</taxon>
        <taxon>Fungi</taxon>
        <taxon>Dikarya</taxon>
        <taxon>Basidiomycota</taxon>
        <taxon>Agaricomycotina</taxon>
        <taxon>Agaricomycetes</taxon>
        <taxon>Polyporales</taxon>
        <taxon>Cerrenaceae</taxon>
        <taxon>Somion</taxon>
    </lineage>
</organism>
<keyword evidence="2" id="KW-1185">Reference proteome</keyword>
<proteinExistence type="predicted"/>
<evidence type="ECO:0000313" key="1">
    <source>
        <dbReference type="EMBL" id="CAL1713280.1"/>
    </source>
</evidence>